<dbReference type="EMBL" id="UINC01130015">
    <property type="protein sequence ID" value="SVD10808.1"/>
    <property type="molecule type" value="Genomic_DNA"/>
</dbReference>
<name>A0A382SNR0_9ZZZZ</name>
<dbReference type="AlphaFoldDB" id="A0A382SNR0"/>
<evidence type="ECO:0000313" key="2">
    <source>
        <dbReference type="EMBL" id="SVD10808.1"/>
    </source>
</evidence>
<proteinExistence type="predicted"/>
<reference evidence="2" key="1">
    <citation type="submission" date="2018-05" db="EMBL/GenBank/DDBJ databases">
        <authorList>
            <person name="Lanie J.A."/>
            <person name="Ng W.-L."/>
            <person name="Kazmierczak K.M."/>
            <person name="Andrzejewski T.M."/>
            <person name="Davidsen T.M."/>
            <person name="Wayne K.J."/>
            <person name="Tettelin H."/>
            <person name="Glass J.I."/>
            <person name="Rusch D."/>
            <person name="Podicherti R."/>
            <person name="Tsui H.-C.T."/>
            <person name="Winkler M.E."/>
        </authorList>
    </citation>
    <scope>NUCLEOTIDE SEQUENCE</scope>
</reference>
<organism evidence="2">
    <name type="scientific">marine metagenome</name>
    <dbReference type="NCBI Taxonomy" id="408172"/>
    <lineage>
        <taxon>unclassified sequences</taxon>
        <taxon>metagenomes</taxon>
        <taxon>ecological metagenomes</taxon>
    </lineage>
</organism>
<sequence>ENSLVLASLRASQLFNLEIDEDGIKSQKSILSGVGRIRDVAVGPDGYLYLITSNTDGKGFPDASDDKLLRIVK</sequence>
<accession>A0A382SNR0</accession>
<dbReference type="SUPFAM" id="SSF50952">
    <property type="entry name" value="Soluble quinoprotein glucose dehydrogenase"/>
    <property type="match status" value="1"/>
</dbReference>
<evidence type="ECO:0000259" key="1">
    <source>
        <dbReference type="Pfam" id="PF07995"/>
    </source>
</evidence>
<feature type="domain" description="Glucose/Sorbosone dehydrogenase" evidence="1">
    <location>
        <begin position="2"/>
        <end position="58"/>
    </location>
</feature>
<protein>
    <recommendedName>
        <fullName evidence="1">Glucose/Sorbosone dehydrogenase domain-containing protein</fullName>
    </recommendedName>
</protein>
<gene>
    <name evidence="2" type="ORF">METZ01_LOCUS363662</name>
</gene>
<dbReference type="Pfam" id="PF07995">
    <property type="entry name" value="GSDH"/>
    <property type="match status" value="1"/>
</dbReference>
<feature type="non-terminal residue" evidence="2">
    <location>
        <position position="1"/>
    </location>
</feature>
<dbReference type="InterPro" id="IPR012938">
    <property type="entry name" value="Glc/Sorbosone_DH"/>
</dbReference>
<dbReference type="Gene3D" id="2.120.10.30">
    <property type="entry name" value="TolB, C-terminal domain"/>
    <property type="match status" value="1"/>
</dbReference>
<dbReference type="InterPro" id="IPR011042">
    <property type="entry name" value="6-blade_b-propeller_TolB-like"/>
</dbReference>
<dbReference type="InterPro" id="IPR011041">
    <property type="entry name" value="Quinoprot_gluc/sorb_DH_b-prop"/>
</dbReference>